<gene>
    <name evidence="3" type="ORF">BDZ94DRAFT_1246651</name>
</gene>
<dbReference type="OrthoDB" id="3268868at2759"/>
<reference evidence="3" key="1">
    <citation type="submission" date="2020-11" db="EMBL/GenBank/DDBJ databases">
        <authorList>
            <consortium name="DOE Joint Genome Institute"/>
            <person name="Ahrendt S."/>
            <person name="Riley R."/>
            <person name="Andreopoulos W."/>
            <person name="Labutti K."/>
            <person name="Pangilinan J."/>
            <person name="Ruiz-Duenas F.J."/>
            <person name="Barrasa J.M."/>
            <person name="Sanchez-Garcia M."/>
            <person name="Camarero S."/>
            <person name="Miyauchi S."/>
            <person name="Serrano A."/>
            <person name="Linde D."/>
            <person name="Babiker R."/>
            <person name="Drula E."/>
            <person name="Ayuso-Fernandez I."/>
            <person name="Pacheco R."/>
            <person name="Padilla G."/>
            <person name="Ferreira P."/>
            <person name="Barriuso J."/>
            <person name="Kellner H."/>
            <person name="Castanera R."/>
            <person name="Alfaro M."/>
            <person name="Ramirez L."/>
            <person name="Pisabarro A.G."/>
            <person name="Kuo A."/>
            <person name="Tritt A."/>
            <person name="Lipzen A."/>
            <person name="He G."/>
            <person name="Yan M."/>
            <person name="Ng V."/>
            <person name="Cullen D."/>
            <person name="Martin F."/>
            <person name="Rosso M.-N."/>
            <person name="Henrissat B."/>
            <person name="Hibbett D."/>
            <person name="Martinez A.T."/>
            <person name="Grigoriev I.V."/>
        </authorList>
    </citation>
    <scope>NUCLEOTIDE SEQUENCE</scope>
    <source>
        <strain evidence="3">CBS 247.69</strain>
    </source>
</reference>
<feature type="compositionally biased region" description="Polar residues" evidence="1">
    <location>
        <begin position="188"/>
        <end position="200"/>
    </location>
</feature>
<keyword evidence="2" id="KW-1133">Transmembrane helix</keyword>
<feature type="compositionally biased region" description="Low complexity" evidence="1">
    <location>
        <begin position="129"/>
        <end position="154"/>
    </location>
</feature>
<evidence type="ECO:0000256" key="2">
    <source>
        <dbReference type="SAM" id="Phobius"/>
    </source>
</evidence>
<proteinExistence type="predicted"/>
<keyword evidence="2" id="KW-0472">Membrane</keyword>
<dbReference type="Proteomes" id="UP000807353">
    <property type="component" value="Unassembled WGS sequence"/>
</dbReference>
<name>A0A9P6CJ53_9AGAR</name>
<dbReference type="EMBL" id="MU150233">
    <property type="protein sequence ID" value="KAF9468381.1"/>
    <property type="molecule type" value="Genomic_DNA"/>
</dbReference>
<evidence type="ECO:0000313" key="4">
    <source>
        <dbReference type="Proteomes" id="UP000807353"/>
    </source>
</evidence>
<protein>
    <submittedName>
        <fullName evidence="3">Uncharacterized protein</fullName>
    </submittedName>
</protein>
<evidence type="ECO:0000313" key="3">
    <source>
        <dbReference type="EMBL" id="KAF9468381.1"/>
    </source>
</evidence>
<keyword evidence="2" id="KW-0812">Transmembrane</keyword>
<comment type="caution">
    <text evidence="3">The sequence shown here is derived from an EMBL/GenBank/DDBJ whole genome shotgun (WGS) entry which is preliminary data.</text>
</comment>
<evidence type="ECO:0000256" key="1">
    <source>
        <dbReference type="SAM" id="MobiDB-lite"/>
    </source>
</evidence>
<sequence>MTSLPGHYDQNLLASAPEVTGERRREGYTTEILTSNTGKATPPLTAQSDVEAGLVTKEYHRQPPTRALPFWRTRKGMIIILVAGIIILGAIIGGAVGGTVGKKDPKGAIPGPSAPDGSDGNGFPGVKGGSPTTTSGTSSNSTTAPPGATTADTGIGSGPLPTSSVPSNPIPVAPAGGDGGKDGGQDGTEQTRSGGTSLDVSDSRLAGIVEHI</sequence>
<feature type="transmembrane region" description="Helical" evidence="2">
    <location>
        <begin position="76"/>
        <end position="96"/>
    </location>
</feature>
<dbReference type="AlphaFoldDB" id="A0A9P6CJ53"/>
<keyword evidence="4" id="KW-1185">Reference proteome</keyword>
<accession>A0A9P6CJ53</accession>
<feature type="compositionally biased region" description="Gly residues" evidence="1">
    <location>
        <begin position="119"/>
        <end position="128"/>
    </location>
</feature>
<organism evidence="3 4">
    <name type="scientific">Collybia nuda</name>
    <dbReference type="NCBI Taxonomy" id="64659"/>
    <lineage>
        <taxon>Eukaryota</taxon>
        <taxon>Fungi</taxon>
        <taxon>Dikarya</taxon>
        <taxon>Basidiomycota</taxon>
        <taxon>Agaricomycotina</taxon>
        <taxon>Agaricomycetes</taxon>
        <taxon>Agaricomycetidae</taxon>
        <taxon>Agaricales</taxon>
        <taxon>Tricholomatineae</taxon>
        <taxon>Clitocybaceae</taxon>
        <taxon>Collybia</taxon>
    </lineage>
</organism>
<feature type="region of interest" description="Disordered" evidence="1">
    <location>
        <begin position="104"/>
        <end position="212"/>
    </location>
</feature>